<evidence type="ECO:0000313" key="2">
    <source>
        <dbReference type="WBParaSite" id="L893_g6423.t1"/>
    </source>
</evidence>
<proteinExistence type="predicted"/>
<evidence type="ECO:0000313" key="1">
    <source>
        <dbReference type="Proteomes" id="UP000095287"/>
    </source>
</evidence>
<name>A0A1I8AJN2_9BILA</name>
<reference evidence="2" key="1">
    <citation type="submission" date="2016-11" db="UniProtKB">
        <authorList>
            <consortium name="WormBaseParasite"/>
        </authorList>
    </citation>
    <scope>IDENTIFICATION</scope>
</reference>
<sequence>MTFCRSIHSSDQILTFWASVFLGRILDSVNTPSTDHETIGFVKFFMYMFITDDITFSVAKGHDTRDDGKSDKGGYHLR</sequence>
<protein>
    <submittedName>
        <fullName evidence="2">Secreted protein</fullName>
    </submittedName>
</protein>
<dbReference type="AlphaFoldDB" id="A0A1I8AJN2"/>
<dbReference type="WBParaSite" id="L893_g6423.t1">
    <property type="protein sequence ID" value="L893_g6423.t1"/>
    <property type="gene ID" value="L893_g6423"/>
</dbReference>
<organism evidence="1 2">
    <name type="scientific">Steinernema glaseri</name>
    <dbReference type="NCBI Taxonomy" id="37863"/>
    <lineage>
        <taxon>Eukaryota</taxon>
        <taxon>Metazoa</taxon>
        <taxon>Ecdysozoa</taxon>
        <taxon>Nematoda</taxon>
        <taxon>Chromadorea</taxon>
        <taxon>Rhabditida</taxon>
        <taxon>Tylenchina</taxon>
        <taxon>Panagrolaimomorpha</taxon>
        <taxon>Strongyloidoidea</taxon>
        <taxon>Steinernematidae</taxon>
        <taxon>Steinernema</taxon>
    </lineage>
</organism>
<accession>A0A1I8AJN2</accession>
<keyword evidence="1" id="KW-1185">Reference proteome</keyword>
<dbReference type="Proteomes" id="UP000095287">
    <property type="component" value="Unplaced"/>
</dbReference>